<feature type="compositionally biased region" description="Basic residues" evidence="1">
    <location>
        <begin position="7"/>
        <end position="21"/>
    </location>
</feature>
<organism evidence="2 3">
    <name type="scientific">Panicum virgatum</name>
    <name type="common">Blackwell switchgrass</name>
    <dbReference type="NCBI Taxonomy" id="38727"/>
    <lineage>
        <taxon>Eukaryota</taxon>
        <taxon>Viridiplantae</taxon>
        <taxon>Streptophyta</taxon>
        <taxon>Embryophyta</taxon>
        <taxon>Tracheophyta</taxon>
        <taxon>Spermatophyta</taxon>
        <taxon>Magnoliopsida</taxon>
        <taxon>Liliopsida</taxon>
        <taxon>Poales</taxon>
        <taxon>Poaceae</taxon>
        <taxon>PACMAD clade</taxon>
        <taxon>Panicoideae</taxon>
        <taxon>Panicodae</taxon>
        <taxon>Paniceae</taxon>
        <taxon>Panicinae</taxon>
        <taxon>Panicum</taxon>
        <taxon>Panicum sect. Hiantes</taxon>
    </lineage>
</organism>
<evidence type="ECO:0000313" key="3">
    <source>
        <dbReference type="Proteomes" id="UP000823388"/>
    </source>
</evidence>
<reference evidence="2" key="1">
    <citation type="submission" date="2020-05" db="EMBL/GenBank/DDBJ databases">
        <title>WGS assembly of Panicum virgatum.</title>
        <authorList>
            <person name="Lovell J.T."/>
            <person name="Jenkins J."/>
            <person name="Shu S."/>
            <person name="Juenger T.E."/>
            <person name="Schmutz J."/>
        </authorList>
    </citation>
    <scope>NUCLEOTIDE SEQUENCE</scope>
    <source>
        <strain evidence="2">AP13</strain>
    </source>
</reference>
<feature type="compositionally biased region" description="Polar residues" evidence="1">
    <location>
        <begin position="40"/>
        <end position="50"/>
    </location>
</feature>
<feature type="region of interest" description="Disordered" evidence="1">
    <location>
        <begin position="317"/>
        <end position="349"/>
    </location>
</feature>
<feature type="compositionally biased region" description="Polar residues" evidence="1">
    <location>
        <begin position="322"/>
        <end position="331"/>
    </location>
</feature>
<dbReference type="AlphaFoldDB" id="A0A8T0U033"/>
<dbReference type="EMBL" id="CM029042">
    <property type="protein sequence ID" value="KAG2617531.1"/>
    <property type="molecule type" value="Genomic_DNA"/>
</dbReference>
<protein>
    <submittedName>
        <fullName evidence="2">Uncharacterized protein</fullName>
    </submittedName>
</protein>
<proteinExistence type="predicted"/>
<feature type="region of interest" description="Disordered" evidence="1">
    <location>
        <begin position="261"/>
        <end position="284"/>
    </location>
</feature>
<accession>A0A8T0U033</accession>
<dbReference type="Proteomes" id="UP000823388">
    <property type="component" value="Chromosome 3N"/>
</dbReference>
<feature type="region of interest" description="Disordered" evidence="1">
    <location>
        <begin position="1"/>
        <end position="73"/>
    </location>
</feature>
<feature type="compositionally biased region" description="Basic and acidic residues" evidence="1">
    <location>
        <begin position="264"/>
        <end position="284"/>
    </location>
</feature>
<feature type="compositionally biased region" description="Low complexity" evidence="1">
    <location>
        <begin position="22"/>
        <end position="39"/>
    </location>
</feature>
<dbReference type="OrthoDB" id="685075at2759"/>
<comment type="caution">
    <text evidence="2">The sequence shown here is derived from an EMBL/GenBank/DDBJ whole genome shotgun (WGS) entry which is preliminary data.</text>
</comment>
<feature type="region of interest" description="Disordered" evidence="1">
    <location>
        <begin position="411"/>
        <end position="472"/>
    </location>
</feature>
<dbReference type="PANTHER" id="PTHR37260:SF2">
    <property type="entry name" value="PROTEIN ECERIFERUM 16"/>
    <property type="match status" value="1"/>
</dbReference>
<gene>
    <name evidence="2" type="ORF">PVAP13_3NG181718</name>
</gene>
<dbReference type="PANTHER" id="PTHR37260">
    <property type="entry name" value="PHOSPHORELAY PROTEIN"/>
    <property type="match status" value="1"/>
</dbReference>
<keyword evidence="3" id="KW-1185">Reference proteome</keyword>
<feature type="compositionally biased region" description="Polar residues" evidence="1">
    <location>
        <begin position="423"/>
        <end position="439"/>
    </location>
</feature>
<evidence type="ECO:0000313" key="2">
    <source>
        <dbReference type="EMBL" id="KAG2617531.1"/>
    </source>
</evidence>
<name>A0A8T0U033_PANVG</name>
<sequence>MDPKAAAKSKRSHTVHGRRAHQTPAAAAAHRQKRAAAATSSGPRSRNLPSNWDRYDDEGEAEEPASAAEWTGEVAPRSKGADFGFLLEQARAQPREARGLRAPWLPSQDLPFDFMQASTSMFEAKGEGILSWCADDNFILEDDLAPDFEVPFLSMDLHALANQLSKLKLSQRLFLEEDLLPEDLAAVSEDNEILIDCGTSVESDPKGSSVGDNLNFEPRKDASHYEYAGNTYSDDQMKSEHQSQCFEHEATTSPKISTHLVNSHSEDDKAYTRTMDTDPSTRHSERLEFEVGSAEEELDMLLNSFSGTHLSSSNLDELVGHDSTSQGTKISWSDKKGTLSKSSKSPALAPVDDALDDLLSETSLTVQNEGFATQSSTSQPTVKSGQNFDFRYAKKVDVIASIDDSLDNLLEDTPSCLSEPKETTTAQGPNSTSHDSGPPQSAPPNASDDFDSGPPQSGPQTARELISFGFHL</sequence>
<dbReference type="InterPro" id="IPR053342">
    <property type="entry name" value="Exosome_cofactor/PTGS_suppr"/>
</dbReference>
<evidence type="ECO:0000256" key="1">
    <source>
        <dbReference type="SAM" id="MobiDB-lite"/>
    </source>
</evidence>